<dbReference type="InterPro" id="IPR006686">
    <property type="entry name" value="MscS_channel_CS"/>
</dbReference>
<dbReference type="InterPro" id="IPR023408">
    <property type="entry name" value="MscS_beta-dom_sf"/>
</dbReference>
<dbReference type="SUPFAM" id="SSF50182">
    <property type="entry name" value="Sm-like ribonucleoproteins"/>
    <property type="match status" value="1"/>
</dbReference>
<feature type="domain" description="Mechanosensitive ion channel MscS" evidence="8">
    <location>
        <begin position="108"/>
        <end position="174"/>
    </location>
</feature>
<keyword evidence="5 7" id="KW-1133">Transmembrane helix</keyword>
<dbReference type="OrthoDB" id="9809206at2"/>
<organism evidence="9 10">
    <name type="scientific">Mucilaginibacter pineti</name>
    <dbReference type="NCBI Taxonomy" id="1391627"/>
    <lineage>
        <taxon>Bacteria</taxon>
        <taxon>Pseudomonadati</taxon>
        <taxon>Bacteroidota</taxon>
        <taxon>Sphingobacteriia</taxon>
        <taxon>Sphingobacteriales</taxon>
        <taxon>Sphingobacteriaceae</taxon>
        <taxon>Mucilaginibacter</taxon>
    </lineage>
</organism>
<evidence type="ECO:0000256" key="4">
    <source>
        <dbReference type="ARBA" id="ARBA00022692"/>
    </source>
</evidence>
<dbReference type="Pfam" id="PF00924">
    <property type="entry name" value="MS_channel_2nd"/>
    <property type="match status" value="1"/>
</dbReference>
<dbReference type="PROSITE" id="PS01246">
    <property type="entry name" value="UPF0003"/>
    <property type="match status" value="1"/>
</dbReference>
<dbReference type="InterPro" id="IPR010920">
    <property type="entry name" value="LSM_dom_sf"/>
</dbReference>
<keyword evidence="10" id="KW-1185">Reference proteome</keyword>
<feature type="transmembrane region" description="Helical" evidence="7">
    <location>
        <begin position="89"/>
        <end position="109"/>
    </location>
</feature>
<dbReference type="Proteomes" id="UP000199072">
    <property type="component" value="Unassembled WGS sequence"/>
</dbReference>
<keyword evidence="6 7" id="KW-0472">Membrane</keyword>
<evidence type="ECO:0000256" key="2">
    <source>
        <dbReference type="ARBA" id="ARBA00008017"/>
    </source>
</evidence>
<dbReference type="SUPFAM" id="SSF82861">
    <property type="entry name" value="Mechanosensitive channel protein MscS (YggB), transmembrane region"/>
    <property type="match status" value="1"/>
</dbReference>
<evidence type="ECO:0000256" key="7">
    <source>
        <dbReference type="SAM" id="Phobius"/>
    </source>
</evidence>
<dbReference type="Gene3D" id="2.30.30.60">
    <property type="match status" value="1"/>
</dbReference>
<dbReference type="InterPro" id="IPR045275">
    <property type="entry name" value="MscS_archaea/bacteria_type"/>
</dbReference>
<evidence type="ECO:0000313" key="10">
    <source>
        <dbReference type="Proteomes" id="UP000199072"/>
    </source>
</evidence>
<feature type="transmembrane region" description="Helical" evidence="7">
    <location>
        <begin position="62"/>
        <end position="83"/>
    </location>
</feature>
<dbReference type="Gene3D" id="1.10.287.1260">
    <property type="match status" value="1"/>
</dbReference>
<dbReference type="InterPro" id="IPR011014">
    <property type="entry name" value="MscS_channel_TM-2"/>
</dbReference>
<evidence type="ECO:0000259" key="8">
    <source>
        <dbReference type="Pfam" id="PF00924"/>
    </source>
</evidence>
<evidence type="ECO:0000256" key="3">
    <source>
        <dbReference type="ARBA" id="ARBA00022475"/>
    </source>
</evidence>
<evidence type="ECO:0000313" key="9">
    <source>
        <dbReference type="EMBL" id="SDF46924.1"/>
    </source>
</evidence>
<keyword evidence="4 7" id="KW-0812">Transmembrane</keyword>
<evidence type="ECO:0000256" key="5">
    <source>
        <dbReference type="ARBA" id="ARBA00022989"/>
    </source>
</evidence>
<feature type="transmembrane region" description="Helical" evidence="7">
    <location>
        <begin position="25"/>
        <end position="42"/>
    </location>
</feature>
<dbReference type="RefSeq" id="WP_091155657.1">
    <property type="nucleotide sequence ID" value="NZ_FNAI01000018.1"/>
</dbReference>
<keyword evidence="3" id="KW-1003">Cell membrane</keyword>
<protein>
    <submittedName>
        <fullName evidence="9">Small conductance mechanosensitive channel</fullName>
    </submittedName>
</protein>
<comment type="subcellular location">
    <subcellularLocation>
        <location evidence="1">Cell membrane</location>
        <topology evidence="1">Multi-pass membrane protein</topology>
    </subcellularLocation>
</comment>
<proteinExistence type="inferred from homology"/>
<dbReference type="PANTHER" id="PTHR30221:SF1">
    <property type="entry name" value="SMALL-CONDUCTANCE MECHANOSENSITIVE CHANNEL"/>
    <property type="match status" value="1"/>
</dbReference>
<dbReference type="InterPro" id="IPR011066">
    <property type="entry name" value="MscS_channel_C_sf"/>
</dbReference>
<comment type="similarity">
    <text evidence="2">Belongs to the MscS (TC 1.A.23) family.</text>
</comment>
<dbReference type="EMBL" id="FNAI01000018">
    <property type="protein sequence ID" value="SDF46924.1"/>
    <property type="molecule type" value="Genomic_DNA"/>
</dbReference>
<accession>A0A1G7LC97</accession>
<dbReference type="InterPro" id="IPR006685">
    <property type="entry name" value="MscS_channel_2nd"/>
</dbReference>
<dbReference type="SUPFAM" id="SSF82689">
    <property type="entry name" value="Mechanosensitive channel protein MscS (YggB), C-terminal domain"/>
    <property type="match status" value="1"/>
</dbReference>
<dbReference type="GO" id="GO:0008381">
    <property type="term" value="F:mechanosensitive monoatomic ion channel activity"/>
    <property type="evidence" value="ECO:0007669"/>
    <property type="project" value="InterPro"/>
</dbReference>
<reference evidence="9 10" key="1">
    <citation type="submission" date="2016-10" db="EMBL/GenBank/DDBJ databases">
        <authorList>
            <person name="de Groot N.N."/>
        </authorList>
    </citation>
    <scope>NUCLEOTIDE SEQUENCE [LARGE SCALE GENOMIC DNA]</scope>
    <source>
        <strain evidence="9 10">47C3B</strain>
    </source>
</reference>
<dbReference type="AlphaFoldDB" id="A0A1G7LC97"/>
<dbReference type="STRING" id="1391627.SAMN05216464_118111"/>
<dbReference type="GO" id="GO:0005886">
    <property type="term" value="C:plasma membrane"/>
    <property type="evidence" value="ECO:0007669"/>
    <property type="project" value="UniProtKB-SubCell"/>
</dbReference>
<sequence length="265" mass="29112">MKKTVNVDKLYDHAYEWVISYGPRFLMGMLVLIAGFRLIRWVQNRSHKKMDNKDVDPSVTPFLKSLIGVALRVLLIIGVMQIMGIQLTLFTAVVASFGVAAGLALSGTLQNFASGILILLLKPFVVGDNIITQGEQGTVTSIEIFYTIVTTFDNRVVIVPNSKLSNEVIINISREGSRRLDINLKFPNGIDIKQAKGVISAAIDKSENILKSPDRRIGIGEIQSDGYVISSSVWVNAHGFQDTKLALQETILQDIKDAGLKLPGM</sequence>
<evidence type="ECO:0000256" key="6">
    <source>
        <dbReference type="ARBA" id="ARBA00023136"/>
    </source>
</evidence>
<dbReference type="Gene3D" id="3.30.70.100">
    <property type="match status" value="1"/>
</dbReference>
<name>A0A1G7LC97_9SPHI</name>
<evidence type="ECO:0000256" key="1">
    <source>
        <dbReference type="ARBA" id="ARBA00004651"/>
    </source>
</evidence>
<dbReference type="PANTHER" id="PTHR30221">
    <property type="entry name" value="SMALL-CONDUCTANCE MECHANOSENSITIVE CHANNEL"/>
    <property type="match status" value="1"/>
</dbReference>
<gene>
    <name evidence="9" type="ORF">SAMN05216464_118111</name>
</gene>